<keyword evidence="2" id="KW-1185">Reference proteome</keyword>
<feature type="non-terminal residue" evidence="1">
    <location>
        <position position="172"/>
    </location>
</feature>
<accession>A0ABD2NZG2</accession>
<dbReference type="Proteomes" id="UP001516400">
    <property type="component" value="Unassembled WGS sequence"/>
</dbReference>
<proteinExistence type="predicted"/>
<evidence type="ECO:0000313" key="2">
    <source>
        <dbReference type="Proteomes" id="UP001516400"/>
    </source>
</evidence>
<dbReference type="AlphaFoldDB" id="A0ABD2NZG2"/>
<dbReference type="EMBL" id="JABFTP020000165">
    <property type="protein sequence ID" value="KAL3284095.1"/>
    <property type="molecule type" value="Genomic_DNA"/>
</dbReference>
<name>A0ABD2NZG2_9CUCU</name>
<evidence type="ECO:0000313" key="1">
    <source>
        <dbReference type="EMBL" id="KAL3284095.1"/>
    </source>
</evidence>
<gene>
    <name evidence="1" type="ORF">HHI36_018263</name>
</gene>
<comment type="caution">
    <text evidence="1">The sequence shown here is derived from an EMBL/GenBank/DDBJ whole genome shotgun (WGS) entry which is preliminary data.</text>
</comment>
<organism evidence="1 2">
    <name type="scientific">Cryptolaemus montrouzieri</name>
    <dbReference type="NCBI Taxonomy" id="559131"/>
    <lineage>
        <taxon>Eukaryota</taxon>
        <taxon>Metazoa</taxon>
        <taxon>Ecdysozoa</taxon>
        <taxon>Arthropoda</taxon>
        <taxon>Hexapoda</taxon>
        <taxon>Insecta</taxon>
        <taxon>Pterygota</taxon>
        <taxon>Neoptera</taxon>
        <taxon>Endopterygota</taxon>
        <taxon>Coleoptera</taxon>
        <taxon>Polyphaga</taxon>
        <taxon>Cucujiformia</taxon>
        <taxon>Coccinelloidea</taxon>
        <taxon>Coccinellidae</taxon>
        <taxon>Scymninae</taxon>
        <taxon>Scymnini</taxon>
        <taxon>Cryptolaemus</taxon>
    </lineage>
</organism>
<sequence>MTGQCGERNDCDILMNDGKKITQPEKIVNLLNDYFTEVAEQLITKRYTHHINNNLGKPNVSLYIAKTNEKEIHGIINNLKANGINGIKPKLIKDMTNEITPVLKEYLDVALKINNKIIQQVDSSKYLELVIDYKLKFREHIIHIKIKSMLSVTFSEKTLNTLIQRPNITYNT</sequence>
<reference evidence="1 2" key="1">
    <citation type="journal article" date="2021" name="BMC Biol.">
        <title>Horizontally acquired antibacterial genes associated with adaptive radiation of ladybird beetles.</title>
        <authorList>
            <person name="Li H.S."/>
            <person name="Tang X.F."/>
            <person name="Huang Y.H."/>
            <person name="Xu Z.Y."/>
            <person name="Chen M.L."/>
            <person name="Du X.Y."/>
            <person name="Qiu B.Y."/>
            <person name="Chen P.T."/>
            <person name="Zhang W."/>
            <person name="Slipinski A."/>
            <person name="Escalona H.E."/>
            <person name="Waterhouse R.M."/>
            <person name="Zwick A."/>
            <person name="Pang H."/>
        </authorList>
    </citation>
    <scope>NUCLEOTIDE SEQUENCE [LARGE SCALE GENOMIC DNA]</scope>
    <source>
        <strain evidence="1">SYSU2018</strain>
    </source>
</reference>
<protein>
    <submittedName>
        <fullName evidence="1">Uncharacterized protein</fullName>
    </submittedName>
</protein>